<gene>
    <name evidence="2" type="ORF">LKD36_08015</name>
</gene>
<sequence>MDTEGNGCEAMVRRGRSGCTCVEWGFLSPVSTEELSVLGIEENRSKVILTVDGLSDRIGAGHQADLTFHAVHKEQVLQVPSAAIVPDTDGDAVYVKKGSRAILTSVETGEQSDGRTEIVSGLEEGQEIITNPYDVDISDGKRVK</sequence>
<dbReference type="AlphaFoldDB" id="A0AAE3A4Z5"/>
<keyword evidence="3" id="KW-1185">Reference proteome</keyword>
<dbReference type="EMBL" id="JAJEPS010000006">
    <property type="protein sequence ID" value="MCC2126122.1"/>
    <property type="molecule type" value="Genomic_DNA"/>
</dbReference>
<dbReference type="PANTHER" id="PTHR30469">
    <property type="entry name" value="MULTIDRUG RESISTANCE PROTEIN MDTA"/>
    <property type="match status" value="1"/>
</dbReference>
<dbReference type="RefSeq" id="WP_308459278.1">
    <property type="nucleotide sequence ID" value="NZ_JAJEPS010000006.1"/>
</dbReference>
<protein>
    <recommendedName>
        <fullName evidence="1">YknX-like C-terminal permuted SH3-like domain-containing protein</fullName>
    </recommendedName>
</protein>
<evidence type="ECO:0000313" key="3">
    <source>
        <dbReference type="Proteomes" id="UP001198220"/>
    </source>
</evidence>
<evidence type="ECO:0000259" key="1">
    <source>
        <dbReference type="Pfam" id="PF25989"/>
    </source>
</evidence>
<dbReference type="GO" id="GO:1990281">
    <property type="term" value="C:efflux pump complex"/>
    <property type="evidence" value="ECO:0007669"/>
    <property type="project" value="TreeGrafter"/>
</dbReference>
<comment type="caution">
    <text evidence="2">The sequence shown here is derived from an EMBL/GenBank/DDBJ whole genome shotgun (WGS) entry which is preliminary data.</text>
</comment>
<name>A0AAE3A4Z5_9FIRM</name>
<dbReference type="Pfam" id="PF25989">
    <property type="entry name" value="YknX_C"/>
    <property type="match status" value="1"/>
</dbReference>
<evidence type="ECO:0000313" key="2">
    <source>
        <dbReference type="EMBL" id="MCC2126122.1"/>
    </source>
</evidence>
<dbReference type="GO" id="GO:0015562">
    <property type="term" value="F:efflux transmembrane transporter activity"/>
    <property type="evidence" value="ECO:0007669"/>
    <property type="project" value="TreeGrafter"/>
</dbReference>
<accession>A0AAE3A4Z5</accession>
<organism evidence="2 3">
    <name type="scientific">Hominiventricola filiformis</name>
    <dbReference type="NCBI Taxonomy" id="2885352"/>
    <lineage>
        <taxon>Bacteria</taxon>
        <taxon>Bacillati</taxon>
        <taxon>Bacillota</taxon>
        <taxon>Clostridia</taxon>
        <taxon>Lachnospirales</taxon>
        <taxon>Lachnospiraceae</taxon>
        <taxon>Hominiventricola</taxon>
    </lineage>
</organism>
<feature type="domain" description="YknX-like C-terminal permuted SH3-like" evidence="1">
    <location>
        <begin position="76"/>
        <end position="144"/>
    </location>
</feature>
<dbReference type="Gene3D" id="2.40.420.20">
    <property type="match status" value="1"/>
</dbReference>
<dbReference type="Proteomes" id="UP001198220">
    <property type="component" value="Unassembled WGS sequence"/>
</dbReference>
<reference evidence="2 3" key="1">
    <citation type="submission" date="2021-10" db="EMBL/GenBank/DDBJ databases">
        <title>Anaerobic single-cell dispensing facilitates the cultivation of human gut bacteria.</title>
        <authorList>
            <person name="Afrizal A."/>
        </authorList>
    </citation>
    <scope>NUCLEOTIDE SEQUENCE [LARGE SCALE GENOMIC DNA]</scope>
    <source>
        <strain evidence="2 3">CLA-AA-H276</strain>
    </source>
</reference>
<dbReference type="InterPro" id="IPR058637">
    <property type="entry name" value="YknX-like_C"/>
</dbReference>
<proteinExistence type="predicted"/>